<dbReference type="Proteomes" id="UP000635316">
    <property type="component" value="Unassembled WGS sequence"/>
</dbReference>
<evidence type="ECO:0000313" key="8">
    <source>
        <dbReference type="EMBL" id="MBK1782553.1"/>
    </source>
</evidence>
<evidence type="ECO:0000256" key="5">
    <source>
        <dbReference type="ARBA" id="ARBA00023635"/>
    </source>
</evidence>
<dbReference type="InterPro" id="IPR004346">
    <property type="entry name" value="CagE_TrbE_VirB"/>
</dbReference>
<keyword evidence="3" id="KW-0067">ATP-binding</keyword>
<evidence type="ECO:0000256" key="3">
    <source>
        <dbReference type="ARBA" id="ARBA00022840"/>
    </source>
</evidence>
<accession>A0ABS1EHP3</accession>
<dbReference type="SUPFAM" id="SSF52540">
    <property type="entry name" value="P-loop containing nucleoside triphosphate hydrolases"/>
    <property type="match status" value="1"/>
</dbReference>
<sequence length="807" mass="90034">MSALKLKERWVSRYVPYSHHVTDNIIACENKEYLAVLKVGGRSPDAADKAEKFEWIEALHNVLRGLPFGKLGLYSHIIRRRVKEYPESEFPQVFARKFDNDYRATFDKNSLMVNELYLTILIHPVHDPILGKTTSLEKANAKMLKAWQDESIEDLNAAIRAIKAGLHNYDAQVLGIVDRTGYAFSEAAEFLSYLLSGEKQSVPLTKGYLYDALPSARPVFSRFGELGELRNIDSTQLFGMIEIRQYADDTEPGHLDKLLSSPNEFILSQSWGSFTGSAAKSMVKRHKKLLTDSNDDATNQLSQLDMVIEDLTAGNLGLGDHHGTLLIFGDEAEKLRRDIANTIALLAGTGFIAKPLEKALEAAYWAQLPSNWRWRPRPVPITSNNFLCMSSFHNQLTGKATGNPWGPAATMFKTHTGSPFFFSYHESTHEVDETGKRRLGNTMIIGMSGTGKTVLQGVLLAQAQKFGATAVIYDKDQGMQVLVLALRGQYFKFNLGTPTGWNPFQMEPIPQNTAFMRRLITFLAELRGETVSTAQSKEISQAVEQMTTLIDIKSRGLSTLTTLLPNPYTENGESSVHARLLPWCQGGEYGWVFDNPVDLMSLDTPAGHNPIFGFDMTEFLEDDKVRAAATMYLQHRVHALHDGRRIINLIDECQHPLKDEHFQADMQDAARTIRKKNGVMALSTQEPEAIANNPVGPSLIQQSATLIFLPNPKAKKSTYMNDFGLSESEFNLIKELGEASRKFVIKQGVNVTVAQLDLSGCEDALMVFSGSSDMAEVAEKAIAEVGDDPEDWLPVYFERVKRHMAGN</sequence>
<evidence type="ECO:0000256" key="2">
    <source>
        <dbReference type="ARBA" id="ARBA00022741"/>
    </source>
</evidence>
<protein>
    <recommendedName>
        <fullName evidence="5">Type IV secretion system protein virB4</fullName>
    </recommendedName>
</protein>
<evidence type="ECO:0000259" key="7">
    <source>
        <dbReference type="Pfam" id="PF19044"/>
    </source>
</evidence>
<dbReference type="InterPro" id="IPR043964">
    <property type="entry name" value="P-loop_TraG"/>
</dbReference>
<dbReference type="InterPro" id="IPR018145">
    <property type="entry name" value="CagE_TrbE_VirB_cntrl_dom"/>
</dbReference>
<feature type="domain" description="CagE TrbE VirB component of type IV transporter system central" evidence="6">
    <location>
        <begin position="173"/>
        <end position="377"/>
    </location>
</feature>
<evidence type="ECO:0000259" key="6">
    <source>
        <dbReference type="Pfam" id="PF03135"/>
    </source>
</evidence>
<dbReference type="PANTHER" id="PTHR30121:SF12">
    <property type="entry name" value="TYPE IV SECRETION SYSTEM PROTEIN CAGE"/>
    <property type="match status" value="1"/>
</dbReference>
<organism evidence="8 9">
    <name type="scientific">Advenella mandrilli</name>
    <dbReference type="NCBI Taxonomy" id="2800330"/>
    <lineage>
        <taxon>Bacteria</taxon>
        <taxon>Pseudomonadati</taxon>
        <taxon>Pseudomonadota</taxon>
        <taxon>Betaproteobacteria</taxon>
        <taxon>Burkholderiales</taxon>
        <taxon>Alcaligenaceae</taxon>
    </lineage>
</organism>
<dbReference type="Pfam" id="PF03135">
    <property type="entry name" value="CagE_TrbE_VirB"/>
    <property type="match status" value="1"/>
</dbReference>
<evidence type="ECO:0000313" key="9">
    <source>
        <dbReference type="Proteomes" id="UP000635316"/>
    </source>
</evidence>
<comment type="caution">
    <text evidence="8">The sequence shown here is derived from an EMBL/GenBank/DDBJ whole genome shotgun (WGS) entry which is preliminary data.</text>
</comment>
<keyword evidence="4" id="KW-0843">Virulence</keyword>
<dbReference type="NCBIfam" id="TIGR00929">
    <property type="entry name" value="VirB4_CagE"/>
    <property type="match status" value="1"/>
</dbReference>
<dbReference type="PANTHER" id="PTHR30121">
    <property type="entry name" value="UNCHARACTERIZED PROTEIN YJGR-RELATED"/>
    <property type="match status" value="1"/>
</dbReference>
<proteinExistence type="inferred from homology"/>
<keyword evidence="9" id="KW-1185">Reference proteome</keyword>
<comment type="similarity">
    <text evidence="1">Belongs to the TrbE/VirB4 family.</text>
</comment>
<dbReference type="EMBL" id="JAENGP010000024">
    <property type="protein sequence ID" value="MBK1782553.1"/>
    <property type="molecule type" value="Genomic_DNA"/>
</dbReference>
<reference evidence="8 9" key="1">
    <citation type="submission" date="2020-12" db="EMBL/GenBank/DDBJ databases">
        <authorList>
            <person name="Lu T."/>
            <person name="Wang Q."/>
            <person name="Han X."/>
        </authorList>
    </citation>
    <scope>NUCLEOTIDE SEQUENCE [LARGE SCALE GENOMIC DNA]</scope>
    <source>
        <strain evidence="8 9">WQ 585</strain>
    </source>
</reference>
<dbReference type="Pfam" id="PF19044">
    <property type="entry name" value="P-loop_TraG"/>
    <property type="match status" value="1"/>
</dbReference>
<dbReference type="Gene3D" id="3.40.50.300">
    <property type="entry name" value="P-loop containing nucleotide triphosphate hydrolases"/>
    <property type="match status" value="1"/>
</dbReference>
<dbReference type="RefSeq" id="WP_200239323.1">
    <property type="nucleotide sequence ID" value="NZ_JAENGP010000024.1"/>
</dbReference>
<feature type="domain" description="TraG P-loop" evidence="7">
    <location>
        <begin position="439"/>
        <end position="553"/>
    </location>
</feature>
<dbReference type="InterPro" id="IPR051162">
    <property type="entry name" value="T4SS_component"/>
</dbReference>
<gene>
    <name evidence="8" type="ORF">JHL22_15175</name>
</gene>
<name>A0ABS1EHP3_9BURK</name>
<dbReference type="InterPro" id="IPR027417">
    <property type="entry name" value="P-loop_NTPase"/>
</dbReference>
<keyword evidence="2" id="KW-0547">Nucleotide-binding</keyword>
<evidence type="ECO:0000256" key="1">
    <source>
        <dbReference type="ARBA" id="ARBA00006512"/>
    </source>
</evidence>
<evidence type="ECO:0000256" key="4">
    <source>
        <dbReference type="ARBA" id="ARBA00023026"/>
    </source>
</evidence>